<protein>
    <recommendedName>
        <fullName evidence="2">Type VI secretion system component TssM1 N-terminal domain-containing protein</fullName>
    </recommendedName>
</protein>
<feature type="transmembrane region" description="Helical" evidence="1">
    <location>
        <begin position="388"/>
        <end position="405"/>
    </location>
</feature>
<name>A0A419N2W7_9GAMM</name>
<evidence type="ECO:0000313" key="4">
    <source>
        <dbReference type="Proteomes" id="UP000284908"/>
    </source>
</evidence>
<accession>A0A419N2W7</accession>
<dbReference type="OrthoDB" id="9758229at2"/>
<dbReference type="Pfam" id="PF14331">
    <property type="entry name" value="IcmF-related_N"/>
    <property type="match status" value="1"/>
</dbReference>
<dbReference type="PANTHER" id="PTHR36153">
    <property type="entry name" value="INNER MEMBRANE PROTEIN-RELATED"/>
    <property type="match status" value="1"/>
</dbReference>
<dbReference type="AlphaFoldDB" id="A0A419N2W7"/>
<comment type="caution">
    <text evidence="3">The sequence shown here is derived from an EMBL/GenBank/DDBJ whole genome shotgun (WGS) entry which is preliminary data.</text>
</comment>
<evidence type="ECO:0000256" key="1">
    <source>
        <dbReference type="SAM" id="Phobius"/>
    </source>
</evidence>
<keyword evidence="1" id="KW-0472">Membrane</keyword>
<dbReference type="InterPro" id="IPR025743">
    <property type="entry name" value="TssM1_N"/>
</dbReference>
<dbReference type="InterPro" id="IPR053156">
    <property type="entry name" value="T6SS_TssM-like"/>
</dbReference>
<sequence length="1020" mass="115217">MLKKLFVFSGWLLLLCLVLMFSLTIGLSLGWGTITIFGVWLGILVTAVLLRTLLLWLTGFVKEKNIKRFFQKFRLSRHEYVLFEHWKSGAAIVKRLKRNRPAIPWYILLGDRCGKTSLLAGSDLPMYSNNVDDRDVVPTQTLRWWFFRNVCILDVSSHFLNGKAIYHRAWGKLVGWIARTPAPSGIVIAISVADFLNEDFSMLHDKARKIRVQLEPLTRKLKRRLPLYLIVTQCDQFPTFSLWRQQLSADQQQQALGYYWQTPPDVDGKDASTLLPLFAALKNGLDLSRISMGGTPIANHPALLEFPESFACLQNSLRVFLASLCEPNAYFTPVTLGGVWFTASEKLETNKSRRTSYFIHDLLTHHLPVFSTSREVVWHRNNRVQATLGYMLLVGCVLGLGYSAIKNAAVMQRDITRLRPAQLAQLLVSNESLSHTPLTYLPFSPISDRQHQQVERKLVAELPPRQVTASLVLTEFQNQFNVASAQMQRQMILDLAQTILTHQSMRDGATLKALSQRPVTPAELRLTASAPAAAPLVQLTLDRYVAQQPAGKDQLIALRQLLISLIRGNSNLSWLVAPADSLPPLQSSDYWPQSAETTSLSGIWTHQGEVQLNAWVTLINQALASPEPEPTLQHFMQTLPVQRQDAWHQFLLSLTPSLQTVIPRTLTQSQLISLSIGQSPSMKFAQLILSELDNITTDDAQPWLKELRKINEMRVLSTASPTLQKVKYADNKLRSMLGRWLPVANAQIPSQAYSLHTDIWRKWQTARNQSANKALNQATLSPELTAGLFTPVPEAKTSNPLVTLFTSYDQLRRISDPQEQQPGIDAVWSLYQSDANTLLAHALARSGCWLNTEWQSKVMWPMRKNAATQDYDTQQALTWQYLADFMRGPAKGLLIVNDQGPQAGEFHGQSLPLTPQFLSIARNILNPEDVMDIPVRQNVQDEDRLATVNDEIEKTYQEAKNTFRSAIYSQCHQPTGNGSGRCSSDPDRGTFVAGLSEWHYRTRQYELCRDTNFPLAPWPM</sequence>
<proteinExistence type="predicted"/>
<dbReference type="EMBL" id="RAHH01000037">
    <property type="protein sequence ID" value="RJT36261.1"/>
    <property type="molecule type" value="Genomic_DNA"/>
</dbReference>
<feature type="domain" description="Type VI secretion system component TssM1 N-terminal" evidence="2">
    <location>
        <begin position="168"/>
        <end position="367"/>
    </location>
</feature>
<dbReference type="RefSeq" id="WP_120134919.1">
    <property type="nucleotide sequence ID" value="NZ_RAHH01000037.1"/>
</dbReference>
<dbReference type="Proteomes" id="UP000284908">
    <property type="component" value="Unassembled WGS sequence"/>
</dbReference>
<organism evidence="3 4">
    <name type="scientific">Rahnella woolbedingensis</name>
    <dbReference type="NCBI Taxonomy" id="1510574"/>
    <lineage>
        <taxon>Bacteria</taxon>
        <taxon>Pseudomonadati</taxon>
        <taxon>Pseudomonadota</taxon>
        <taxon>Gammaproteobacteria</taxon>
        <taxon>Enterobacterales</taxon>
        <taxon>Yersiniaceae</taxon>
        <taxon>Rahnella</taxon>
    </lineage>
</organism>
<evidence type="ECO:0000259" key="2">
    <source>
        <dbReference type="Pfam" id="PF14331"/>
    </source>
</evidence>
<feature type="transmembrane region" description="Helical" evidence="1">
    <location>
        <begin position="40"/>
        <end position="61"/>
    </location>
</feature>
<keyword evidence="1" id="KW-0812">Transmembrane</keyword>
<reference evidence="3 4" key="1">
    <citation type="submission" date="2018-09" db="EMBL/GenBank/DDBJ databases">
        <authorList>
            <person name="Le Fleche-Mateos A."/>
        </authorList>
    </citation>
    <scope>NUCLEOTIDE SEQUENCE [LARGE SCALE GENOMIC DNA]</scope>
    <source>
        <strain evidence="3 4">DSM 27399</strain>
    </source>
</reference>
<evidence type="ECO:0000313" key="3">
    <source>
        <dbReference type="EMBL" id="RJT36261.1"/>
    </source>
</evidence>
<gene>
    <name evidence="3" type="ORF">D6C13_22590</name>
</gene>
<keyword evidence="1" id="KW-1133">Transmembrane helix</keyword>
<dbReference type="PANTHER" id="PTHR36153:SF1">
    <property type="entry name" value="TYPE VI SECRETION SYSTEM COMPONENT TSSM1"/>
    <property type="match status" value="1"/>
</dbReference>
<keyword evidence="4" id="KW-1185">Reference proteome</keyword>